<dbReference type="InterPro" id="IPR036291">
    <property type="entry name" value="NAD(P)-bd_dom_sf"/>
</dbReference>
<gene>
    <name evidence="2" type="ORF">S01H1_68925</name>
</gene>
<dbReference type="AlphaFoldDB" id="X0YGF1"/>
<sequence length="247" mass="26742">EPAMTDIMRERFTKAITGGIKSPLGPTGGVTAYGGYLAIKEACDFVYGSRSLGGRLIAIQGLGACGYPLAEYLLGEGAALIVSDIDRSKVDKLQRAWNNDVVKSVQPEDIYTVKADIFSPCAIGGIITEDMIGKFKFDIIMGLANNQLRATGQEGEMEIARQLAGAGILFVVEWAYNIAGVLVGWAEYIFGGEASFAKIKPRIELICRDNLRKLLDEAKRGDKTPTELIYGKVEDAIYSGISFSELL</sequence>
<evidence type="ECO:0000313" key="2">
    <source>
        <dbReference type="EMBL" id="GAG35901.1"/>
    </source>
</evidence>
<dbReference type="EMBL" id="BARS01045726">
    <property type="protein sequence ID" value="GAG35901.1"/>
    <property type="molecule type" value="Genomic_DNA"/>
</dbReference>
<dbReference type="SMART" id="SM00839">
    <property type="entry name" value="ELFV_dehydrog"/>
    <property type="match status" value="1"/>
</dbReference>
<dbReference type="SUPFAM" id="SSF51735">
    <property type="entry name" value="NAD(P)-binding Rossmann-fold domains"/>
    <property type="match status" value="1"/>
</dbReference>
<protein>
    <recommendedName>
        <fullName evidence="1">Glutamate/phenylalanine/leucine/valine/L-tryptophan dehydrogenase C-terminal domain-containing protein</fullName>
    </recommendedName>
</protein>
<dbReference type="GO" id="GO:0016639">
    <property type="term" value="F:oxidoreductase activity, acting on the CH-NH2 group of donors, NAD or NADP as acceptor"/>
    <property type="evidence" value="ECO:0007669"/>
    <property type="project" value="InterPro"/>
</dbReference>
<feature type="non-terminal residue" evidence="2">
    <location>
        <position position="247"/>
    </location>
</feature>
<organism evidence="2">
    <name type="scientific">marine sediment metagenome</name>
    <dbReference type="NCBI Taxonomy" id="412755"/>
    <lineage>
        <taxon>unclassified sequences</taxon>
        <taxon>metagenomes</taxon>
        <taxon>ecological metagenomes</taxon>
    </lineage>
</organism>
<comment type="caution">
    <text evidence="2">The sequence shown here is derived from an EMBL/GenBank/DDBJ whole genome shotgun (WGS) entry which is preliminary data.</text>
</comment>
<accession>X0YGF1</accession>
<feature type="domain" description="Glutamate/phenylalanine/leucine/valine/L-tryptophan dehydrogenase C-terminal" evidence="1">
    <location>
        <begin position="22"/>
        <end position="240"/>
    </location>
</feature>
<evidence type="ECO:0000259" key="1">
    <source>
        <dbReference type="SMART" id="SM00839"/>
    </source>
</evidence>
<proteinExistence type="predicted"/>
<dbReference type="Gene3D" id="3.40.50.720">
    <property type="entry name" value="NAD(P)-binding Rossmann-like Domain"/>
    <property type="match status" value="1"/>
</dbReference>
<name>X0YGF1_9ZZZZ</name>
<dbReference type="GO" id="GO:0006520">
    <property type="term" value="P:amino acid metabolic process"/>
    <property type="evidence" value="ECO:0007669"/>
    <property type="project" value="InterPro"/>
</dbReference>
<dbReference type="InterPro" id="IPR006096">
    <property type="entry name" value="Glu/Leu/Phe/Val/Trp_DH_C"/>
</dbReference>
<dbReference type="PANTHER" id="PTHR42722:SF1">
    <property type="entry name" value="VALINE DEHYDROGENASE"/>
    <property type="match status" value="1"/>
</dbReference>
<dbReference type="PANTHER" id="PTHR42722">
    <property type="entry name" value="LEUCINE DEHYDROGENASE"/>
    <property type="match status" value="1"/>
</dbReference>
<dbReference type="InterPro" id="IPR016211">
    <property type="entry name" value="Glu/Phe/Leu/Val/Trp_DH_bac/arc"/>
</dbReference>
<reference evidence="2" key="1">
    <citation type="journal article" date="2014" name="Front. Microbiol.">
        <title>High frequency of phylogenetically diverse reductive dehalogenase-homologous genes in deep subseafloor sedimentary metagenomes.</title>
        <authorList>
            <person name="Kawai M."/>
            <person name="Futagami T."/>
            <person name="Toyoda A."/>
            <person name="Takaki Y."/>
            <person name="Nishi S."/>
            <person name="Hori S."/>
            <person name="Arai W."/>
            <person name="Tsubouchi T."/>
            <person name="Morono Y."/>
            <person name="Uchiyama I."/>
            <person name="Ito T."/>
            <person name="Fujiyama A."/>
            <person name="Inagaki F."/>
            <person name="Takami H."/>
        </authorList>
    </citation>
    <scope>NUCLEOTIDE SEQUENCE</scope>
    <source>
        <strain evidence="2">Expedition CK06-06</strain>
    </source>
</reference>
<feature type="non-terminal residue" evidence="2">
    <location>
        <position position="1"/>
    </location>
</feature>